<dbReference type="PANTHER" id="PTHR22988">
    <property type="entry name" value="MYOTONIC DYSTROPHY S/T KINASE-RELATED"/>
    <property type="match status" value="1"/>
</dbReference>
<dbReference type="Gramene" id="Psat06G0039700-T1">
    <property type="protein sequence ID" value="KAI5393261.1"/>
    <property type="gene ID" value="KIW84_060397"/>
</dbReference>
<evidence type="ECO:0000313" key="2">
    <source>
        <dbReference type="Proteomes" id="UP001058974"/>
    </source>
</evidence>
<keyword evidence="2" id="KW-1185">Reference proteome</keyword>
<reference evidence="1 2" key="1">
    <citation type="journal article" date="2022" name="Nat. Genet.">
        <title>Improved pea reference genome and pan-genome highlight genomic features and evolutionary characteristics.</title>
        <authorList>
            <person name="Yang T."/>
            <person name="Liu R."/>
            <person name="Luo Y."/>
            <person name="Hu S."/>
            <person name="Wang D."/>
            <person name="Wang C."/>
            <person name="Pandey M.K."/>
            <person name="Ge S."/>
            <person name="Xu Q."/>
            <person name="Li N."/>
            <person name="Li G."/>
            <person name="Huang Y."/>
            <person name="Saxena R.K."/>
            <person name="Ji Y."/>
            <person name="Li M."/>
            <person name="Yan X."/>
            <person name="He Y."/>
            <person name="Liu Y."/>
            <person name="Wang X."/>
            <person name="Xiang C."/>
            <person name="Varshney R.K."/>
            <person name="Ding H."/>
            <person name="Gao S."/>
            <person name="Zong X."/>
        </authorList>
    </citation>
    <scope>NUCLEOTIDE SEQUENCE [LARGE SCALE GENOMIC DNA]</scope>
    <source>
        <strain evidence="1 2">cv. Zhongwan 6</strain>
    </source>
</reference>
<comment type="caution">
    <text evidence="1">The sequence shown here is derived from an EMBL/GenBank/DDBJ whole genome shotgun (WGS) entry which is preliminary data.</text>
</comment>
<name>A0A9D5A2S5_PEA</name>
<proteinExistence type="predicted"/>
<sequence length="83" mass="9359">MRRRKVLWGQTGAGARDNVRAVERIVNWRACLKFPEEPKISAEAKDLICSLLCDVDTRLGTRGVDEIKVKTPMGIMFVWATAL</sequence>
<organism evidence="1 2">
    <name type="scientific">Pisum sativum</name>
    <name type="common">Garden pea</name>
    <name type="synonym">Lathyrus oleraceus</name>
    <dbReference type="NCBI Taxonomy" id="3888"/>
    <lineage>
        <taxon>Eukaryota</taxon>
        <taxon>Viridiplantae</taxon>
        <taxon>Streptophyta</taxon>
        <taxon>Embryophyta</taxon>
        <taxon>Tracheophyta</taxon>
        <taxon>Spermatophyta</taxon>
        <taxon>Magnoliopsida</taxon>
        <taxon>eudicotyledons</taxon>
        <taxon>Gunneridae</taxon>
        <taxon>Pentapetalae</taxon>
        <taxon>rosids</taxon>
        <taxon>fabids</taxon>
        <taxon>Fabales</taxon>
        <taxon>Fabaceae</taxon>
        <taxon>Papilionoideae</taxon>
        <taxon>50 kb inversion clade</taxon>
        <taxon>NPAAA clade</taxon>
        <taxon>Hologalegina</taxon>
        <taxon>IRL clade</taxon>
        <taxon>Fabeae</taxon>
        <taxon>Lathyrus</taxon>
    </lineage>
</organism>
<dbReference type="Gene3D" id="1.10.510.10">
    <property type="entry name" value="Transferase(Phosphotransferase) domain 1"/>
    <property type="match status" value="1"/>
</dbReference>
<dbReference type="InterPro" id="IPR050839">
    <property type="entry name" value="Rho-assoc_Ser/Thr_Kinase"/>
</dbReference>
<dbReference type="Proteomes" id="UP001058974">
    <property type="component" value="Chromosome 6"/>
</dbReference>
<dbReference type="AlphaFoldDB" id="A0A9D5A2S5"/>
<dbReference type="EMBL" id="JAMSHJ010000006">
    <property type="protein sequence ID" value="KAI5393261.1"/>
    <property type="molecule type" value="Genomic_DNA"/>
</dbReference>
<accession>A0A9D5A2S5</accession>
<gene>
    <name evidence="1" type="ORF">KIW84_060397</name>
</gene>
<evidence type="ECO:0000313" key="1">
    <source>
        <dbReference type="EMBL" id="KAI5393261.1"/>
    </source>
</evidence>
<protein>
    <submittedName>
        <fullName evidence="1">Uncharacterized protein</fullName>
    </submittedName>
</protein>